<evidence type="ECO:0000313" key="3">
    <source>
        <dbReference type="Proteomes" id="UP000006346"/>
    </source>
</evidence>
<sequence length="124" mass="14225">MHTPSIQEKKSQSKVNVKLCGFIFLIAILLFSLGINFLKTDVFTHYYNPDRHQIVEQDKDTMTIYAWKDSAGNIYTPSDSEVEYFPYGISALIIALLISGTVTYSLLTRKNRNVVFDKDILLRN</sequence>
<dbReference type="eggNOG" id="ENOG50332Q7">
    <property type="taxonomic scope" value="Bacteria"/>
</dbReference>
<gene>
    <name evidence="2" type="ordered locus">Desor_3810</name>
</gene>
<proteinExistence type="predicted"/>
<keyword evidence="3" id="KW-1185">Reference proteome</keyword>
<keyword evidence="1" id="KW-0472">Membrane</keyword>
<dbReference type="HOGENOM" id="CLU_153201_0_0_9"/>
<organism evidence="2 3">
    <name type="scientific">Desulfosporosinus orientis (strain ATCC 19365 / DSM 765 / NCIMB 8382 / VKM B-1628 / Singapore I)</name>
    <name type="common">Desulfotomaculum orientis</name>
    <dbReference type="NCBI Taxonomy" id="768706"/>
    <lineage>
        <taxon>Bacteria</taxon>
        <taxon>Bacillati</taxon>
        <taxon>Bacillota</taxon>
        <taxon>Clostridia</taxon>
        <taxon>Eubacteriales</taxon>
        <taxon>Desulfitobacteriaceae</taxon>
        <taxon>Desulfosporosinus</taxon>
    </lineage>
</organism>
<dbReference type="PATRIC" id="fig|768706.3.peg.3852"/>
<dbReference type="EMBL" id="CP003108">
    <property type="protein sequence ID" value="AET69270.1"/>
    <property type="molecule type" value="Genomic_DNA"/>
</dbReference>
<protein>
    <submittedName>
        <fullName evidence="2">Uncharacterized protein</fullName>
    </submittedName>
</protein>
<reference evidence="3" key="1">
    <citation type="submission" date="2011-11" db="EMBL/GenBank/DDBJ databases">
        <title>Complete sequence of Desulfosporosinus orientis DSM 765.</title>
        <authorList>
            <person name="Lucas S."/>
            <person name="Han J."/>
            <person name="Lapidus A."/>
            <person name="Cheng J.-F."/>
            <person name="Goodwin L."/>
            <person name="Pitluck S."/>
            <person name="Peters L."/>
            <person name="Ovchinnikova G."/>
            <person name="Teshima H."/>
            <person name="Detter J.C."/>
            <person name="Han C."/>
            <person name="Tapia R."/>
            <person name="Land M."/>
            <person name="Hauser L."/>
            <person name="Kyrpides N."/>
            <person name="Ivanova N."/>
            <person name="Pagani I."/>
            <person name="Pester M."/>
            <person name="Spring S."/>
            <person name="Ollivier B."/>
            <person name="Rattei T."/>
            <person name="Klenk H.-P."/>
            <person name="Wagner M."/>
            <person name="Loy A."/>
            <person name="Woyke T."/>
        </authorList>
    </citation>
    <scope>NUCLEOTIDE SEQUENCE [LARGE SCALE GENOMIC DNA]</scope>
    <source>
        <strain evidence="3">ATCC 19365 / DSM 765 / NCIMB 8382 / VKM B-1628</strain>
    </source>
</reference>
<keyword evidence="1" id="KW-1133">Transmembrane helix</keyword>
<accession>G7W9D3</accession>
<dbReference type="STRING" id="768706.Desor_3810"/>
<dbReference type="AlphaFoldDB" id="G7W9D3"/>
<evidence type="ECO:0000313" key="2">
    <source>
        <dbReference type="EMBL" id="AET69270.1"/>
    </source>
</evidence>
<dbReference type="Proteomes" id="UP000006346">
    <property type="component" value="Chromosome"/>
</dbReference>
<evidence type="ECO:0000256" key="1">
    <source>
        <dbReference type="SAM" id="Phobius"/>
    </source>
</evidence>
<reference evidence="2 3" key="2">
    <citation type="journal article" date="2012" name="J. Bacteriol.">
        <title>Complete genome sequences of Desulfosporosinus orientis DSM765T, Desulfosporosinus youngiae DSM17734T, Desulfosporosinus meridiei DSM13257T, and Desulfosporosinus acidiphilus DSM22704T.</title>
        <authorList>
            <person name="Pester M."/>
            <person name="Brambilla E."/>
            <person name="Alazard D."/>
            <person name="Rattei T."/>
            <person name="Weinmaier T."/>
            <person name="Han J."/>
            <person name="Lucas S."/>
            <person name="Lapidus A."/>
            <person name="Cheng J.F."/>
            <person name="Goodwin L."/>
            <person name="Pitluck S."/>
            <person name="Peters L."/>
            <person name="Ovchinnikova G."/>
            <person name="Teshima H."/>
            <person name="Detter J.C."/>
            <person name="Han C.S."/>
            <person name="Tapia R."/>
            <person name="Land M.L."/>
            <person name="Hauser L."/>
            <person name="Kyrpides N.C."/>
            <person name="Ivanova N.N."/>
            <person name="Pagani I."/>
            <person name="Huntmann M."/>
            <person name="Wei C.L."/>
            <person name="Davenport K.W."/>
            <person name="Daligault H."/>
            <person name="Chain P.S."/>
            <person name="Chen A."/>
            <person name="Mavromatis K."/>
            <person name="Markowitz V."/>
            <person name="Szeto E."/>
            <person name="Mikhailova N."/>
            <person name="Pati A."/>
            <person name="Wagner M."/>
            <person name="Woyke T."/>
            <person name="Ollivier B."/>
            <person name="Klenk H.P."/>
            <person name="Spring S."/>
            <person name="Loy A."/>
        </authorList>
    </citation>
    <scope>NUCLEOTIDE SEQUENCE [LARGE SCALE GENOMIC DNA]</scope>
    <source>
        <strain evidence="3">ATCC 19365 / DSM 765 / NCIMB 8382 / VKM B-1628</strain>
    </source>
</reference>
<keyword evidence="1" id="KW-0812">Transmembrane</keyword>
<feature type="transmembrane region" description="Helical" evidence="1">
    <location>
        <begin position="19"/>
        <end position="38"/>
    </location>
</feature>
<name>G7W9D3_DESOD</name>
<dbReference type="KEGG" id="dor:Desor_3810"/>
<feature type="transmembrane region" description="Helical" evidence="1">
    <location>
        <begin position="84"/>
        <end position="107"/>
    </location>
</feature>